<dbReference type="RefSeq" id="WP_088988864.1">
    <property type="nucleotide sequence ID" value="NZ_LT607409.1"/>
</dbReference>
<comment type="similarity">
    <text evidence="1">Belongs to the thioesterase family.</text>
</comment>
<dbReference type="EMBL" id="LT607409">
    <property type="protein sequence ID" value="SCF06792.1"/>
    <property type="molecule type" value="Genomic_DNA"/>
</dbReference>
<evidence type="ECO:0000313" key="3">
    <source>
        <dbReference type="EMBL" id="SCF06792.1"/>
    </source>
</evidence>
<dbReference type="InterPro" id="IPR012223">
    <property type="entry name" value="TEII"/>
</dbReference>
<dbReference type="Proteomes" id="UP000198224">
    <property type="component" value="Chromosome I"/>
</dbReference>
<name>A0A1C4XEP3_9ACTN</name>
<proteinExistence type="inferred from homology"/>
<evidence type="ECO:0000259" key="2">
    <source>
        <dbReference type="Pfam" id="PF00975"/>
    </source>
</evidence>
<dbReference type="AlphaFoldDB" id="A0A1C4XEP3"/>
<protein>
    <submittedName>
        <fullName evidence="3">Surfactin synthase thioesterase subunit</fullName>
    </submittedName>
</protein>
<dbReference type="SUPFAM" id="SSF53474">
    <property type="entry name" value="alpha/beta-Hydrolases"/>
    <property type="match status" value="1"/>
</dbReference>
<organism evidence="3 4">
    <name type="scientific">Micromonospora chokoriensis</name>
    <dbReference type="NCBI Taxonomy" id="356851"/>
    <lineage>
        <taxon>Bacteria</taxon>
        <taxon>Bacillati</taxon>
        <taxon>Actinomycetota</taxon>
        <taxon>Actinomycetes</taxon>
        <taxon>Micromonosporales</taxon>
        <taxon>Micromonosporaceae</taxon>
        <taxon>Micromonospora</taxon>
    </lineage>
</organism>
<dbReference type="Pfam" id="PF00975">
    <property type="entry name" value="Thioesterase"/>
    <property type="match status" value="1"/>
</dbReference>
<dbReference type="InterPro" id="IPR029058">
    <property type="entry name" value="AB_hydrolase_fold"/>
</dbReference>
<dbReference type="Gene3D" id="3.40.50.1820">
    <property type="entry name" value="alpha/beta hydrolase"/>
    <property type="match status" value="1"/>
</dbReference>
<dbReference type="PANTHER" id="PTHR11487">
    <property type="entry name" value="THIOESTERASE"/>
    <property type="match status" value="1"/>
</dbReference>
<reference evidence="4" key="1">
    <citation type="submission" date="2016-06" db="EMBL/GenBank/DDBJ databases">
        <authorList>
            <person name="Varghese N."/>
            <person name="Submissions Spin"/>
        </authorList>
    </citation>
    <scope>NUCLEOTIDE SEQUENCE [LARGE SCALE GENOMIC DNA]</scope>
    <source>
        <strain evidence="4">DSM 45160</strain>
    </source>
</reference>
<dbReference type="InterPro" id="IPR001031">
    <property type="entry name" value="Thioesterase"/>
</dbReference>
<feature type="domain" description="Thioesterase" evidence="2">
    <location>
        <begin position="24"/>
        <end position="244"/>
    </location>
</feature>
<keyword evidence="4" id="KW-1185">Reference proteome</keyword>
<dbReference type="GO" id="GO:0008610">
    <property type="term" value="P:lipid biosynthetic process"/>
    <property type="evidence" value="ECO:0007669"/>
    <property type="project" value="TreeGrafter"/>
</dbReference>
<evidence type="ECO:0000256" key="1">
    <source>
        <dbReference type="ARBA" id="ARBA00007169"/>
    </source>
</evidence>
<dbReference type="PANTHER" id="PTHR11487:SF0">
    <property type="entry name" value="S-ACYL FATTY ACID SYNTHASE THIOESTERASE, MEDIUM CHAIN"/>
    <property type="match status" value="1"/>
</dbReference>
<sequence>MTSSPADPARWLRRFHPAAEDAVRLVCLPHAGGSASFFFPMSRALAPHVQVLAVQYPGRQDRRREEHVADLHQLADQVFGALAAAPQQPTALFGHSLGAVVAYEVALRMRDAGLPDPVRLFASARRAPSRYRDERVHRLGDAEIIDELRRLSGTHAATLADPELIQLILPAVRSDYQAIETYRHRPDAVLDCPVTVLTGADDPVVSAAEADDWRRHTTGEVEVRTFTGGHFFLVDHAPAVIELLTWSLTTRVAG</sequence>
<evidence type="ECO:0000313" key="4">
    <source>
        <dbReference type="Proteomes" id="UP000198224"/>
    </source>
</evidence>
<accession>A0A1C4XEP3</accession>
<gene>
    <name evidence="3" type="ORF">GA0070612_3509</name>
</gene>